<dbReference type="EMBL" id="JACGWJ010000003">
    <property type="protein sequence ID" value="KAL0431928.1"/>
    <property type="molecule type" value="Genomic_DNA"/>
</dbReference>
<feature type="transmembrane region" description="Helical" evidence="1">
    <location>
        <begin position="164"/>
        <end position="185"/>
    </location>
</feature>
<accession>A0AAW2VRX6</accession>
<keyword evidence="1" id="KW-0472">Membrane</keyword>
<sequence length="247" mass="27963">MTGTKPVSFPMEQNHKLALDDSDPLDNPGGYSRLIGKLIYLTITRPELCYSVHILGRPALRVLPYLKSSPGQGIFFSSKADLSLRAYCDSDWASCPLTRHSITGYFILLGDSPMSWKTKKQTTSLDPRLKSNTVLWPLLLVKLYDFALYLRISQSITHTQLNFFVTIALPYTLPPIPFIMSALNIEKSIAILFETVSSLVSLRRRMFPPIFNLPTFLPKPLATVSFSFWLANWAFVISMLISICKYM</sequence>
<gene>
    <name evidence="2" type="ORF">Sradi_0818800</name>
</gene>
<dbReference type="PANTHER" id="PTHR11439:SF470">
    <property type="entry name" value="CYSTEINE-RICH RLK (RECEPTOR-LIKE PROTEIN KINASE) 8"/>
    <property type="match status" value="1"/>
</dbReference>
<evidence type="ECO:0000256" key="1">
    <source>
        <dbReference type="SAM" id="Phobius"/>
    </source>
</evidence>
<dbReference type="AlphaFoldDB" id="A0AAW2VRX6"/>
<dbReference type="PANTHER" id="PTHR11439">
    <property type="entry name" value="GAG-POL-RELATED RETROTRANSPOSON"/>
    <property type="match status" value="1"/>
</dbReference>
<proteinExistence type="predicted"/>
<protein>
    <submittedName>
        <fullName evidence="2">Mitochondrial protein</fullName>
    </submittedName>
</protein>
<comment type="caution">
    <text evidence="2">The sequence shown here is derived from an EMBL/GenBank/DDBJ whole genome shotgun (WGS) entry which is preliminary data.</text>
</comment>
<dbReference type="CDD" id="cd09272">
    <property type="entry name" value="RNase_HI_RT_Ty1"/>
    <property type="match status" value="1"/>
</dbReference>
<keyword evidence="1" id="KW-0812">Transmembrane</keyword>
<keyword evidence="1" id="KW-1133">Transmembrane helix</keyword>
<evidence type="ECO:0000313" key="2">
    <source>
        <dbReference type="EMBL" id="KAL0431928.1"/>
    </source>
</evidence>
<reference evidence="2" key="2">
    <citation type="journal article" date="2024" name="Plant">
        <title>Genomic evolution and insights into agronomic trait innovations of Sesamum species.</title>
        <authorList>
            <person name="Miao H."/>
            <person name="Wang L."/>
            <person name="Qu L."/>
            <person name="Liu H."/>
            <person name="Sun Y."/>
            <person name="Le M."/>
            <person name="Wang Q."/>
            <person name="Wei S."/>
            <person name="Zheng Y."/>
            <person name="Lin W."/>
            <person name="Duan Y."/>
            <person name="Cao H."/>
            <person name="Xiong S."/>
            <person name="Wang X."/>
            <person name="Wei L."/>
            <person name="Li C."/>
            <person name="Ma Q."/>
            <person name="Ju M."/>
            <person name="Zhao R."/>
            <person name="Li G."/>
            <person name="Mu C."/>
            <person name="Tian Q."/>
            <person name="Mei H."/>
            <person name="Zhang T."/>
            <person name="Gao T."/>
            <person name="Zhang H."/>
        </authorList>
    </citation>
    <scope>NUCLEOTIDE SEQUENCE</scope>
    <source>
        <strain evidence="2">G02</strain>
    </source>
</reference>
<reference evidence="2" key="1">
    <citation type="submission" date="2020-06" db="EMBL/GenBank/DDBJ databases">
        <authorList>
            <person name="Li T."/>
            <person name="Hu X."/>
            <person name="Zhang T."/>
            <person name="Song X."/>
            <person name="Zhang H."/>
            <person name="Dai N."/>
            <person name="Sheng W."/>
            <person name="Hou X."/>
            <person name="Wei L."/>
        </authorList>
    </citation>
    <scope>NUCLEOTIDE SEQUENCE</scope>
    <source>
        <strain evidence="2">G02</strain>
        <tissue evidence="2">Leaf</tissue>
    </source>
</reference>
<name>A0AAW2VRX6_SESRA</name>
<organism evidence="2">
    <name type="scientific">Sesamum radiatum</name>
    <name type="common">Black benniseed</name>
    <dbReference type="NCBI Taxonomy" id="300843"/>
    <lineage>
        <taxon>Eukaryota</taxon>
        <taxon>Viridiplantae</taxon>
        <taxon>Streptophyta</taxon>
        <taxon>Embryophyta</taxon>
        <taxon>Tracheophyta</taxon>
        <taxon>Spermatophyta</taxon>
        <taxon>Magnoliopsida</taxon>
        <taxon>eudicotyledons</taxon>
        <taxon>Gunneridae</taxon>
        <taxon>Pentapetalae</taxon>
        <taxon>asterids</taxon>
        <taxon>lamiids</taxon>
        <taxon>Lamiales</taxon>
        <taxon>Pedaliaceae</taxon>
        <taxon>Sesamum</taxon>
    </lineage>
</organism>
<feature type="transmembrane region" description="Helical" evidence="1">
    <location>
        <begin position="226"/>
        <end position="244"/>
    </location>
</feature>